<dbReference type="EMBL" id="PKIZ01000021">
    <property type="protein sequence ID" value="PKZ40989.1"/>
    <property type="molecule type" value="Genomic_DNA"/>
</dbReference>
<dbReference type="RefSeq" id="WP_101850010.1">
    <property type="nucleotide sequence ID" value="NZ_PKIZ01000021.1"/>
</dbReference>
<dbReference type="OrthoDB" id="10003510at2"/>
<accession>A0A2I1P8N1</accession>
<keyword evidence="3" id="KW-1185">Reference proteome</keyword>
<name>A0A2I1P8N1_9MICO</name>
<dbReference type="Proteomes" id="UP000234206">
    <property type="component" value="Unassembled WGS sequence"/>
</dbReference>
<sequence>MVVPTPRPAGPSEASPSALAAPHRTAPSARVADLAGALLEVHPWVGSPSAQAALDDALLAVCEQLLGPPTDPGAAPPAWVVGDHGRADLASVRATAARLVRTAHGLQGAGEHPAGAAACLDLAGALHAFAEDLVEVSLRHRAASPRGDGPVAQPIGALRAAKQLTTSCRRVTEALTGAPTD</sequence>
<protein>
    <submittedName>
        <fullName evidence="2">Uncharacterized protein</fullName>
    </submittedName>
</protein>
<gene>
    <name evidence="2" type="ORF">CYJ76_09975</name>
</gene>
<feature type="region of interest" description="Disordered" evidence="1">
    <location>
        <begin position="1"/>
        <end position="24"/>
    </location>
</feature>
<organism evidence="2 3">
    <name type="scientific">Kytococcus schroeteri</name>
    <dbReference type="NCBI Taxonomy" id="138300"/>
    <lineage>
        <taxon>Bacteria</taxon>
        <taxon>Bacillati</taxon>
        <taxon>Actinomycetota</taxon>
        <taxon>Actinomycetes</taxon>
        <taxon>Micrococcales</taxon>
        <taxon>Kytococcaceae</taxon>
        <taxon>Kytococcus</taxon>
    </lineage>
</organism>
<feature type="compositionally biased region" description="Low complexity" evidence="1">
    <location>
        <begin position="10"/>
        <end position="22"/>
    </location>
</feature>
<dbReference type="AlphaFoldDB" id="A0A2I1P8N1"/>
<comment type="caution">
    <text evidence="2">The sequence shown here is derived from an EMBL/GenBank/DDBJ whole genome shotgun (WGS) entry which is preliminary data.</text>
</comment>
<proteinExistence type="predicted"/>
<reference evidence="2 3" key="1">
    <citation type="submission" date="2017-12" db="EMBL/GenBank/DDBJ databases">
        <title>Phylogenetic diversity of female urinary microbiome.</title>
        <authorList>
            <person name="Thomas-White K."/>
            <person name="Wolfe A.J."/>
        </authorList>
    </citation>
    <scope>NUCLEOTIDE SEQUENCE [LARGE SCALE GENOMIC DNA]</scope>
    <source>
        <strain evidence="2 3">UMB1298</strain>
    </source>
</reference>
<evidence type="ECO:0000256" key="1">
    <source>
        <dbReference type="SAM" id="MobiDB-lite"/>
    </source>
</evidence>
<evidence type="ECO:0000313" key="2">
    <source>
        <dbReference type="EMBL" id="PKZ40989.1"/>
    </source>
</evidence>
<evidence type="ECO:0000313" key="3">
    <source>
        <dbReference type="Proteomes" id="UP000234206"/>
    </source>
</evidence>